<dbReference type="Gene3D" id="3.30.300.30">
    <property type="match status" value="1"/>
</dbReference>
<dbReference type="CDD" id="cd04433">
    <property type="entry name" value="AFD_class_I"/>
    <property type="match status" value="1"/>
</dbReference>
<dbReference type="Pfam" id="PF00501">
    <property type="entry name" value="AMP-binding"/>
    <property type="match status" value="1"/>
</dbReference>
<dbReference type="InterPro" id="IPR000873">
    <property type="entry name" value="AMP-dep_synth/lig_dom"/>
</dbReference>
<evidence type="ECO:0000259" key="1">
    <source>
        <dbReference type="Pfam" id="PF00501"/>
    </source>
</evidence>
<name>A0ABP3RXJ8_9ACTN</name>
<evidence type="ECO:0000259" key="2">
    <source>
        <dbReference type="Pfam" id="PF13193"/>
    </source>
</evidence>
<organism evidence="3 4">
    <name type="scientific">Sporichthya brevicatena</name>
    <dbReference type="NCBI Taxonomy" id="171442"/>
    <lineage>
        <taxon>Bacteria</taxon>
        <taxon>Bacillati</taxon>
        <taxon>Actinomycetota</taxon>
        <taxon>Actinomycetes</taxon>
        <taxon>Sporichthyales</taxon>
        <taxon>Sporichthyaceae</taxon>
        <taxon>Sporichthya</taxon>
    </lineage>
</organism>
<accession>A0ABP3RXJ8</accession>
<sequence length="502" mass="52189">MTALVEALRRLRDAPADAPLVEYEGRWWTWGEVSRHAAQLEARIEAATAGEHVRVAVVLGNRPASVAALLATLGSGRPILTLNPMQPAPRVAAAAVAAKPDLVLAPPALLADPGFTAPLAGVPLLPLSDAADADTAPAQPGAGIDAKPGDVAVEIFTSGTTGSPKRIALTFRQLEVSLASALAHTRGTAADQPLLSGRPGLVALPLVHISGLWGVLQGLCEARPFVLLPRFTVDAWVAAVAKHRPPVTGLPPAAIRAVLDADVPREQLSSLRALNSGTAPLDPALSEEFTARFGIPILSVYGATEFSGAVAGWSIADHRQYATAKKGSVGRAFPGVSLRTVTSDGAPTATGEVGQLEVRTPQAGRTDWVRTNDLARIDNDGFVWIVGRADDVIIRGGFKISPVVVAAALMKHPAVREASVLGLPDSRLGQVPVAAVELEPHVEAPDPEDLREFCRAHLTAYEVPTAVVILPALPRSASMKVDRTALTAMVEAALVAGAPAPA</sequence>
<dbReference type="RefSeq" id="WP_344603870.1">
    <property type="nucleotide sequence ID" value="NZ_BAAAHE010000014.1"/>
</dbReference>
<dbReference type="Proteomes" id="UP001500957">
    <property type="component" value="Unassembled WGS sequence"/>
</dbReference>
<dbReference type="InterPro" id="IPR025110">
    <property type="entry name" value="AMP-bd_C"/>
</dbReference>
<reference evidence="4" key="1">
    <citation type="journal article" date="2019" name="Int. J. Syst. Evol. Microbiol.">
        <title>The Global Catalogue of Microorganisms (GCM) 10K type strain sequencing project: providing services to taxonomists for standard genome sequencing and annotation.</title>
        <authorList>
            <consortium name="The Broad Institute Genomics Platform"/>
            <consortium name="The Broad Institute Genome Sequencing Center for Infectious Disease"/>
            <person name="Wu L."/>
            <person name="Ma J."/>
        </authorList>
    </citation>
    <scope>NUCLEOTIDE SEQUENCE [LARGE SCALE GENOMIC DNA]</scope>
    <source>
        <strain evidence="4">JCM 10671</strain>
    </source>
</reference>
<keyword evidence="4" id="KW-1185">Reference proteome</keyword>
<evidence type="ECO:0008006" key="5">
    <source>
        <dbReference type="Google" id="ProtNLM"/>
    </source>
</evidence>
<dbReference type="Pfam" id="PF13193">
    <property type="entry name" value="AMP-binding_C"/>
    <property type="match status" value="1"/>
</dbReference>
<evidence type="ECO:0000313" key="4">
    <source>
        <dbReference type="Proteomes" id="UP001500957"/>
    </source>
</evidence>
<protein>
    <recommendedName>
        <fullName evidence="5">Acyl-CoA synthetase (AMP-forming)/AMP-acid ligase II</fullName>
    </recommendedName>
</protein>
<proteinExistence type="predicted"/>
<feature type="domain" description="AMP-dependent synthetase/ligase" evidence="1">
    <location>
        <begin position="13"/>
        <end position="363"/>
    </location>
</feature>
<comment type="caution">
    <text evidence="3">The sequence shown here is derived from an EMBL/GenBank/DDBJ whole genome shotgun (WGS) entry which is preliminary data.</text>
</comment>
<dbReference type="InterPro" id="IPR045851">
    <property type="entry name" value="AMP-bd_C_sf"/>
</dbReference>
<dbReference type="PANTHER" id="PTHR43201">
    <property type="entry name" value="ACYL-COA SYNTHETASE"/>
    <property type="match status" value="1"/>
</dbReference>
<gene>
    <name evidence="3" type="ORF">GCM10009547_18340</name>
</gene>
<dbReference type="PANTHER" id="PTHR43201:SF32">
    <property type="entry name" value="2-SUCCINYLBENZOATE--COA LIGASE, CHLOROPLASTIC_PEROXISOMAL"/>
    <property type="match status" value="1"/>
</dbReference>
<feature type="domain" description="AMP-binding enzyme C-terminal" evidence="2">
    <location>
        <begin position="407"/>
        <end position="480"/>
    </location>
</feature>
<evidence type="ECO:0000313" key="3">
    <source>
        <dbReference type="EMBL" id="GAA0616589.1"/>
    </source>
</evidence>
<dbReference type="Gene3D" id="3.40.50.12780">
    <property type="entry name" value="N-terminal domain of ligase-like"/>
    <property type="match status" value="1"/>
</dbReference>
<dbReference type="EMBL" id="BAAAHE010000014">
    <property type="protein sequence ID" value="GAA0616589.1"/>
    <property type="molecule type" value="Genomic_DNA"/>
</dbReference>
<dbReference type="SUPFAM" id="SSF56801">
    <property type="entry name" value="Acetyl-CoA synthetase-like"/>
    <property type="match status" value="1"/>
</dbReference>
<dbReference type="InterPro" id="IPR042099">
    <property type="entry name" value="ANL_N_sf"/>
</dbReference>